<accession>A0ABR0LUZ0</accession>
<comment type="caution">
    <text evidence="2">The sequence shown here is derived from an EMBL/GenBank/DDBJ whole genome shotgun (WGS) entry which is preliminary data.</text>
</comment>
<name>A0ABR0LUZ0_9PEZI</name>
<feature type="compositionally biased region" description="Acidic residues" evidence="1">
    <location>
        <begin position="32"/>
        <end position="43"/>
    </location>
</feature>
<keyword evidence="3" id="KW-1185">Reference proteome</keyword>
<dbReference type="Proteomes" id="UP001357485">
    <property type="component" value="Unassembled WGS sequence"/>
</dbReference>
<proteinExistence type="predicted"/>
<organism evidence="2 3">
    <name type="scientific">Cryomyces antarcticus</name>
    <dbReference type="NCBI Taxonomy" id="329879"/>
    <lineage>
        <taxon>Eukaryota</taxon>
        <taxon>Fungi</taxon>
        <taxon>Dikarya</taxon>
        <taxon>Ascomycota</taxon>
        <taxon>Pezizomycotina</taxon>
        <taxon>Dothideomycetes</taxon>
        <taxon>Dothideomycetes incertae sedis</taxon>
        <taxon>Cryomyces</taxon>
    </lineage>
</organism>
<gene>
    <name evidence="2" type="ORF">LTR16_007817</name>
</gene>
<feature type="region of interest" description="Disordered" evidence="1">
    <location>
        <begin position="23"/>
        <end position="48"/>
    </location>
</feature>
<feature type="region of interest" description="Disordered" evidence="1">
    <location>
        <begin position="84"/>
        <end position="124"/>
    </location>
</feature>
<feature type="non-terminal residue" evidence="2">
    <location>
        <position position="1"/>
    </location>
</feature>
<feature type="compositionally biased region" description="Basic and acidic residues" evidence="1">
    <location>
        <begin position="103"/>
        <end position="124"/>
    </location>
</feature>
<sequence length="124" mass="13207">LRERELQRARAVLHPLHRVWRESEEPVRGGCPEEEGGGEVGDGEGERPVEAQLPEEGVDVRGGGGGCVGRLRVRGDEVDFGGCEGHAGQGDGRAEAGAFGAGEEGRGHETQDGEVREVREEQRG</sequence>
<dbReference type="EMBL" id="JAVRRA010009946">
    <property type="protein sequence ID" value="KAK5243795.1"/>
    <property type="molecule type" value="Genomic_DNA"/>
</dbReference>
<evidence type="ECO:0000256" key="1">
    <source>
        <dbReference type="SAM" id="MobiDB-lite"/>
    </source>
</evidence>
<reference evidence="2 3" key="1">
    <citation type="submission" date="2023-08" db="EMBL/GenBank/DDBJ databases">
        <title>Black Yeasts Isolated from many extreme environments.</title>
        <authorList>
            <person name="Coleine C."/>
            <person name="Stajich J.E."/>
            <person name="Selbmann L."/>
        </authorList>
    </citation>
    <scope>NUCLEOTIDE SEQUENCE [LARGE SCALE GENOMIC DNA]</scope>
    <source>
        <strain evidence="2 3">CCFEE 536</strain>
    </source>
</reference>
<evidence type="ECO:0000313" key="3">
    <source>
        <dbReference type="Proteomes" id="UP001357485"/>
    </source>
</evidence>
<evidence type="ECO:0000313" key="2">
    <source>
        <dbReference type="EMBL" id="KAK5243795.1"/>
    </source>
</evidence>
<protein>
    <submittedName>
        <fullName evidence="2">Uncharacterized protein</fullName>
    </submittedName>
</protein>